<comment type="similarity">
    <text evidence="3 11">Belongs to the peptidase M50B family.</text>
</comment>
<feature type="transmembrane region" description="Helical" evidence="11">
    <location>
        <begin position="88"/>
        <end position="111"/>
    </location>
</feature>
<comment type="caution">
    <text evidence="13">The sequence shown here is derived from an EMBL/GenBank/DDBJ whole genome shotgun (WGS) entry which is preliminary data.</text>
</comment>
<dbReference type="InterPro" id="IPR004387">
    <property type="entry name" value="Pept_M50_Zn"/>
</dbReference>
<feature type="domain" description="PDZ" evidence="12">
    <location>
        <begin position="105"/>
        <end position="174"/>
    </location>
</feature>
<evidence type="ECO:0000256" key="3">
    <source>
        <dbReference type="ARBA" id="ARBA00007931"/>
    </source>
</evidence>
<dbReference type="RefSeq" id="WP_066069617.1">
    <property type="nucleotide sequence ID" value="NZ_FRBG01000003.1"/>
</dbReference>
<keyword evidence="10 11" id="KW-0472">Membrane</keyword>
<sequence length="331" mass="37014">MNILVSFLVFGVIVFFHELGHFAIAKMVGVKVYEFAIGMGPKLFSYRGYETEYTIRALPLGGYVRMEGEEESSDDPKSFSNKSVLERISIILAGPVMNFVLAVILFMIIFINTGIPTTIVKDTIQNLPAQQAGIMPGDRIVEINNSKVKTWDDVVKEINFSEGKQINIKVERDKSLYTYIVKPVQEEGRIIIGILPKQERNILLSFKYSVYRVYYILSDMLNFLFRTITGKASATEVTGPVGILNLVGQAAQVGMLNVIYLASIISINLGLLNLLPIPALDGSRILFLIVEGIRGKKISPERENTVHLIGFALLMALTIFITYKDILRIIK</sequence>
<keyword evidence="6 11" id="KW-0378">Hydrolase</keyword>
<evidence type="ECO:0000256" key="2">
    <source>
        <dbReference type="ARBA" id="ARBA00004141"/>
    </source>
</evidence>
<organism evidence="13 15">
    <name type="scientific">Alkalithermobacter thermoalcaliphilus JW-YL-7 = DSM 7308</name>
    <dbReference type="NCBI Taxonomy" id="1121328"/>
    <lineage>
        <taxon>Bacteria</taxon>
        <taxon>Bacillati</taxon>
        <taxon>Bacillota</taxon>
        <taxon>Clostridia</taxon>
        <taxon>Peptostreptococcales</taxon>
        <taxon>Tepidibacteraceae</taxon>
        <taxon>Alkalithermobacter</taxon>
    </lineage>
</organism>
<dbReference type="InterPro" id="IPR041489">
    <property type="entry name" value="PDZ_6"/>
</dbReference>
<keyword evidence="5 11" id="KW-0812">Transmembrane</keyword>
<evidence type="ECO:0000259" key="12">
    <source>
        <dbReference type="SMART" id="SM00228"/>
    </source>
</evidence>
<dbReference type="AlphaFoldDB" id="A0A150FQB1"/>
<evidence type="ECO:0000256" key="4">
    <source>
        <dbReference type="ARBA" id="ARBA00022670"/>
    </source>
</evidence>
<evidence type="ECO:0000313" key="16">
    <source>
        <dbReference type="Proteomes" id="UP000323392"/>
    </source>
</evidence>
<protein>
    <recommendedName>
        <fullName evidence="11">Zinc metalloprotease</fullName>
        <ecNumber evidence="11">3.4.24.-</ecNumber>
    </recommendedName>
</protein>
<dbReference type="Pfam" id="PF02163">
    <property type="entry name" value="Peptidase_M50"/>
    <property type="match status" value="1"/>
</dbReference>
<dbReference type="Proteomes" id="UP000092605">
    <property type="component" value="Unassembled WGS sequence"/>
</dbReference>
<dbReference type="OrthoDB" id="9782003at2"/>
<keyword evidence="9 11" id="KW-0482">Metalloprotease</keyword>
<evidence type="ECO:0000256" key="5">
    <source>
        <dbReference type="ARBA" id="ARBA00022692"/>
    </source>
</evidence>
<evidence type="ECO:0000256" key="9">
    <source>
        <dbReference type="ARBA" id="ARBA00023049"/>
    </source>
</evidence>
<evidence type="ECO:0000313" key="14">
    <source>
        <dbReference type="EMBL" id="SHK59785.1"/>
    </source>
</evidence>
<dbReference type="SMART" id="SM00228">
    <property type="entry name" value="PDZ"/>
    <property type="match status" value="1"/>
</dbReference>
<dbReference type="EMBL" id="FRBG01000003">
    <property type="protein sequence ID" value="SHK59785.1"/>
    <property type="molecule type" value="Genomic_DNA"/>
</dbReference>
<feature type="transmembrane region" description="Helical" evidence="11">
    <location>
        <begin position="258"/>
        <end position="277"/>
    </location>
</feature>
<dbReference type="Proteomes" id="UP000323392">
    <property type="component" value="Unassembled WGS sequence"/>
</dbReference>
<reference evidence="13 15" key="1">
    <citation type="submission" date="2016-02" db="EMBL/GenBank/DDBJ databases">
        <title>Draft genome sequence for Clostridium paradoxum JW-YL-7.</title>
        <authorList>
            <person name="Utturkar S.M."/>
            <person name="Lancaster A."/>
            <person name="Poole F.L."/>
            <person name="Adams M.W."/>
            <person name="Brown S.D."/>
        </authorList>
    </citation>
    <scope>NUCLEOTIDE SEQUENCE [LARGE SCALE GENOMIC DNA]</scope>
    <source>
        <strain evidence="13 15">JW-YL-7</strain>
    </source>
</reference>
<dbReference type="SUPFAM" id="SSF50156">
    <property type="entry name" value="PDZ domain-like"/>
    <property type="match status" value="1"/>
</dbReference>
<evidence type="ECO:0000256" key="11">
    <source>
        <dbReference type="RuleBase" id="RU362031"/>
    </source>
</evidence>
<proteinExistence type="inferred from homology"/>
<dbReference type="EC" id="3.4.24.-" evidence="11"/>
<dbReference type="InterPro" id="IPR008915">
    <property type="entry name" value="Peptidase_M50"/>
</dbReference>
<reference evidence="14 16" key="2">
    <citation type="submission" date="2016-11" db="EMBL/GenBank/DDBJ databases">
        <authorList>
            <person name="Varghese N."/>
            <person name="Submissions S."/>
        </authorList>
    </citation>
    <scope>NUCLEOTIDE SEQUENCE [LARGE SCALE GENOMIC DNA]</scope>
    <source>
        <strain evidence="14 16">DSM 7308</strain>
    </source>
</reference>
<evidence type="ECO:0000256" key="1">
    <source>
        <dbReference type="ARBA" id="ARBA00001947"/>
    </source>
</evidence>
<evidence type="ECO:0000256" key="10">
    <source>
        <dbReference type="ARBA" id="ARBA00023136"/>
    </source>
</evidence>
<evidence type="ECO:0000313" key="15">
    <source>
        <dbReference type="Proteomes" id="UP000092605"/>
    </source>
</evidence>
<comment type="cofactor">
    <cofactor evidence="1 11">
        <name>Zn(2+)</name>
        <dbReference type="ChEBI" id="CHEBI:29105"/>
    </cofactor>
</comment>
<dbReference type="NCBIfam" id="TIGR00054">
    <property type="entry name" value="RIP metalloprotease RseP"/>
    <property type="match status" value="1"/>
</dbReference>
<dbReference type="PANTHER" id="PTHR42837:SF2">
    <property type="entry name" value="MEMBRANE METALLOPROTEASE ARASP2, CHLOROPLASTIC-RELATED"/>
    <property type="match status" value="1"/>
</dbReference>
<dbReference type="GO" id="GO:0016020">
    <property type="term" value="C:membrane"/>
    <property type="evidence" value="ECO:0007669"/>
    <property type="project" value="UniProtKB-SubCell"/>
</dbReference>
<dbReference type="CDD" id="cd23081">
    <property type="entry name" value="cpPDZ_EcRseP-like"/>
    <property type="match status" value="1"/>
</dbReference>
<dbReference type="Pfam" id="PF17820">
    <property type="entry name" value="PDZ_6"/>
    <property type="match status" value="1"/>
</dbReference>
<dbReference type="GO" id="GO:0004222">
    <property type="term" value="F:metalloendopeptidase activity"/>
    <property type="evidence" value="ECO:0007669"/>
    <property type="project" value="InterPro"/>
</dbReference>
<dbReference type="EMBL" id="LSFY01000001">
    <property type="protein sequence ID" value="KXZ39807.1"/>
    <property type="molecule type" value="Genomic_DNA"/>
</dbReference>
<keyword evidence="16" id="KW-1185">Reference proteome</keyword>
<keyword evidence="8 11" id="KW-1133">Transmembrane helix</keyword>
<name>A0A150FQB1_CLOPD</name>
<dbReference type="InterPro" id="IPR036034">
    <property type="entry name" value="PDZ_sf"/>
</dbReference>
<evidence type="ECO:0000256" key="8">
    <source>
        <dbReference type="ARBA" id="ARBA00022989"/>
    </source>
</evidence>
<dbReference type="Gene3D" id="2.30.42.10">
    <property type="match status" value="1"/>
</dbReference>
<feature type="transmembrane region" description="Helical" evidence="11">
    <location>
        <begin position="305"/>
        <end position="323"/>
    </location>
</feature>
<comment type="subcellular location">
    <subcellularLocation>
        <location evidence="2">Membrane</location>
        <topology evidence="2">Multi-pass membrane protein</topology>
    </subcellularLocation>
</comment>
<dbReference type="PATRIC" id="fig|1121328.3.peg.888"/>
<gene>
    <name evidence="13" type="ORF">JWYL7_0882</name>
    <name evidence="14" type="ORF">SAMN05661008_00515</name>
</gene>
<keyword evidence="4 13" id="KW-0645">Protease</keyword>
<evidence type="ECO:0000256" key="7">
    <source>
        <dbReference type="ARBA" id="ARBA00022833"/>
    </source>
</evidence>
<keyword evidence="11" id="KW-0479">Metal-binding</keyword>
<dbReference type="PANTHER" id="PTHR42837">
    <property type="entry name" value="REGULATOR OF SIGMA-E PROTEASE RSEP"/>
    <property type="match status" value="1"/>
</dbReference>
<dbReference type="CDD" id="cd06163">
    <property type="entry name" value="S2P-M50_PDZ_RseP-like"/>
    <property type="match status" value="1"/>
</dbReference>
<keyword evidence="7 11" id="KW-0862">Zinc</keyword>
<dbReference type="InterPro" id="IPR001478">
    <property type="entry name" value="PDZ"/>
</dbReference>
<dbReference type="GO" id="GO:0046872">
    <property type="term" value="F:metal ion binding"/>
    <property type="evidence" value="ECO:0007669"/>
    <property type="project" value="UniProtKB-KW"/>
</dbReference>
<accession>A0A150FQB1</accession>
<dbReference type="GO" id="GO:0006508">
    <property type="term" value="P:proteolysis"/>
    <property type="evidence" value="ECO:0007669"/>
    <property type="project" value="UniProtKB-KW"/>
</dbReference>
<dbReference type="STRING" id="1121328.JWYL7_0882"/>
<evidence type="ECO:0000313" key="13">
    <source>
        <dbReference type="EMBL" id="KXZ39807.1"/>
    </source>
</evidence>
<evidence type="ECO:0000256" key="6">
    <source>
        <dbReference type="ARBA" id="ARBA00022801"/>
    </source>
</evidence>